<sequence>MTWVMRSLSSDEFPYVPTSETTEGAGGAFPGARRVSGFLRDAACGPQRGSRASHSPTASVIVRSASSWVVSAFFGTAKP</sequence>
<accession>A0ABQ3T1I7</accession>
<evidence type="ECO:0000313" key="1">
    <source>
        <dbReference type="EMBL" id="GHI74233.1"/>
    </source>
</evidence>
<dbReference type="EMBL" id="BNEC01000005">
    <property type="protein sequence ID" value="GHI74233.1"/>
    <property type="molecule type" value="Genomic_DNA"/>
</dbReference>
<evidence type="ECO:0000313" key="2">
    <source>
        <dbReference type="Proteomes" id="UP000613974"/>
    </source>
</evidence>
<organism evidence="1 2">
    <name type="scientific">Streptomyces nojiriensis</name>
    <dbReference type="NCBI Taxonomy" id="66374"/>
    <lineage>
        <taxon>Bacteria</taxon>
        <taxon>Bacillati</taxon>
        <taxon>Actinomycetota</taxon>
        <taxon>Actinomycetes</taxon>
        <taxon>Kitasatosporales</taxon>
        <taxon>Streptomycetaceae</taxon>
        <taxon>Streptomyces</taxon>
    </lineage>
</organism>
<protein>
    <submittedName>
        <fullName evidence="1">Uncharacterized protein</fullName>
    </submittedName>
</protein>
<gene>
    <name evidence="1" type="ORF">Snoj_81510</name>
</gene>
<comment type="caution">
    <text evidence="1">The sequence shown here is derived from an EMBL/GenBank/DDBJ whole genome shotgun (WGS) entry which is preliminary data.</text>
</comment>
<reference evidence="2" key="1">
    <citation type="submission" date="2023-07" db="EMBL/GenBank/DDBJ databases">
        <title>Whole genome shotgun sequence of Streptomyces nojiriensis NBRC 13794.</title>
        <authorList>
            <person name="Komaki H."/>
            <person name="Tamura T."/>
        </authorList>
    </citation>
    <scope>NUCLEOTIDE SEQUENCE [LARGE SCALE GENOMIC DNA]</scope>
    <source>
        <strain evidence="2">NBRC 13794</strain>
    </source>
</reference>
<dbReference type="Proteomes" id="UP000613974">
    <property type="component" value="Unassembled WGS sequence"/>
</dbReference>
<proteinExistence type="predicted"/>
<keyword evidence="2" id="KW-1185">Reference proteome</keyword>
<name>A0ABQ3T1I7_9ACTN</name>